<accession>A0A382HSW6</accession>
<dbReference type="InterPro" id="IPR004839">
    <property type="entry name" value="Aminotransferase_I/II_large"/>
</dbReference>
<dbReference type="EMBL" id="UINC01063149">
    <property type="protein sequence ID" value="SVB90474.1"/>
    <property type="molecule type" value="Genomic_DNA"/>
</dbReference>
<gene>
    <name evidence="7" type="ORF">METZ01_LOCUS243328</name>
</gene>
<comment type="similarity">
    <text evidence="2">Belongs to the class-I pyridoxal-phosphate-dependent aminotransferase family.</text>
</comment>
<comment type="cofactor">
    <cofactor evidence="1">
        <name>pyridoxal 5'-phosphate</name>
        <dbReference type="ChEBI" id="CHEBI:597326"/>
    </cofactor>
</comment>
<dbReference type="Gene3D" id="3.90.1150.10">
    <property type="entry name" value="Aspartate Aminotransferase, domain 1"/>
    <property type="match status" value="1"/>
</dbReference>
<evidence type="ECO:0000313" key="7">
    <source>
        <dbReference type="EMBL" id="SVB90474.1"/>
    </source>
</evidence>
<feature type="domain" description="Aminotransferase class I/classII large" evidence="6">
    <location>
        <begin position="2"/>
        <end position="275"/>
    </location>
</feature>
<dbReference type="Pfam" id="PF00155">
    <property type="entry name" value="Aminotran_1_2"/>
    <property type="match status" value="1"/>
</dbReference>
<dbReference type="InterPro" id="IPR015422">
    <property type="entry name" value="PyrdxlP-dep_Trfase_small"/>
</dbReference>
<evidence type="ECO:0000259" key="6">
    <source>
        <dbReference type="Pfam" id="PF00155"/>
    </source>
</evidence>
<dbReference type="PANTHER" id="PTHR46383">
    <property type="entry name" value="ASPARTATE AMINOTRANSFERASE"/>
    <property type="match status" value="1"/>
</dbReference>
<evidence type="ECO:0000256" key="5">
    <source>
        <dbReference type="ARBA" id="ARBA00022898"/>
    </source>
</evidence>
<proteinExistence type="inferred from homology"/>
<evidence type="ECO:0000256" key="1">
    <source>
        <dbReference type="ARBA" id="ARBA00001933"/>
    </source>
</evidence>
<dbReference type="InterPro" id="IPR050596">
    <property type="entry name" value="AspAT/PAT-like"/>
</dbReference>
<dbReference type="AlphaFoldDB" id="A0A382HSW6"/>
<dbReference type="SUPFAM" id="SSF53383">
    <property type="entry name" value="PLP-dependent transferases"/>
    <property type="match status" value="1"/>
</dbReference>
<dbReference type="CDD" id="cd00609">
    <property type="entry name" value="AAT_like"/>
    <property type="match status" value="1"/>
</dbReference>
<reference evidence="7" key="1">
    <citation type="submission" date="2018-05" db="EMBL/GenBank/DDBJ databases">
        <authorList>
            <person name="Lanie J.A."/>
            <person name="Ng W.-L."/>
            <person name="Kazmierczak K.M."/>
            <person name="Andrzejewski T.M."/>
            <person name="Davidsen T.M."/>
            <person name="Wayne K.J."/>
            <person name="Tettelin H."/>
            <person name="Glass J.I."/>
            <person name="Rusch D."/>
            <person name="Podicherti R."/>
            <person name="Tsui H.-C.T."/>
            <person name="Winkler M.E."/>
        </authorList>
    </citation>
    <scope>NUCLEOTIDE SEQUENCE</scope>
</reference>
<protein>
    <recommendedName>
        <fullName evidence="6">Aminotransferase class I/classII large domain-containing protein</fullName>
    </recommendedName>
</protein>
<evidence type="ECO:0000256" key="3">
    <source>
        <dbReference type="ARBA" id="ARBA00022576"/>
    </source>
</evidence>
<dbReference type="GO" id="GO:0030170">
    <property type="term" value="F:pyridoxal phosphate binding"/>
    <property type="evidence" value="ECO:0007669"/>
    <property type="project" value="InterPro"/>
</dbReference>
<evidence type="ECO:0000256" key="4">
    <source>
        <dbReference type="ARBA" id="ARBA00022679"/>
    </source>
</evidence>
<organism evidence="7">
    <name type="scientific">marine metagenome</name>
    <dbReference type="NCBI Taxonomy" id="408172"/>
    <lineage>
        <taxon>unclassified sequences</taxon>
        <taxon>metagenomes</taxon>
        <taxon>ecological metagenomes</taxon>
    </lineage>
</organism>
<dbReference type="PROSITE" id="PS00105">
    <property type="entry name" value="AA_TRANSFER_CLASS_1"/>
    <property type="match status" value="1"/>
</dbReference>
<dbReference type="GO" id="GO:0008483">
    <property type="term" value="F:transaminase activity"/>
    <property type="evidence" value="ECO:0007669"/>
    <property type="project" value="UniProtKB-KW"/>
</dbReference>
<dbReference type="InterPro" id="IPR015421">
    <property type="entry name" value="PyrdxlP-dep_Trfase_major"/>
</dbReference>
<dbReference type="PANTHER" id="PTHR46383:SF1">
    <property type="entry name" value="ASPARTATE AMINOTRANSFERASE"/>
    <property type="match status" value="1"/>
</dbReference>
<feature type="non-terminal residue" evidence="7">
    <location>
        <position position="1"/>
    </location>
</feature>
<sequence length="280" mass="31173">EHGKEAVIISPYWVSYPDMVLLANGSPVILKTSFENNFQFNAEDLDSVLTENTRLLMLNSPSNPTGVTYTKDQYQIIAEVLKNYPDVLIATDDMYEHIYWGEDKFYSFAEACPDLFERTITINGVSKAYAMTGWRIGYCGGPPKIIAAMKKVQGQSTSNASSVSQAAAVTALNGTHESVHSMTREYERRHKFIYAALNEIRGFKTVAATGAFYTFPKVTSAVEYLNLTDDIEFSDYLLEKARVAVVPGTAFGAKGHIRLSFATSMELLKEAVNRIKEVLK</sequence>
<keyword evidence="3" id="KW-0032">Aminotransferase</keyword>
<keyword evidence="4" id="KW-0808">Transferase</keyword>
<name>A0A382HSW6_9ZZZZ</name>
<dbReference type="GO" id="GO:0006520">
    <property type="term" value="P:amino acid metabolic process"/>
    <property type="evidence" value="ECO:0007669"/>
    <property type="project" value="InterPro"/>
</dbReference>
<dbReference type="InterPro" id="IPR004838">
    <property type="entry name" value="NHTrfase_class1_PyrdxlP-BS"/>
</dbReference>
<dbReference type="InterPro" id="IPR015424">
    <property type="entry name" value="PyrdxlP-dep_Trfase"/>
</dbReference>
<keyword evidence="5" id="KW-0663">Pyridoxal phosphate</keyword>
<evidence type="ECO:0000256" key="2">
    <source>
        <dbReference type="ARBA" id="ARBA00007441"/>
    </source>
</evidence>
<dbReference type="Gene3D" id="3.40.640.10">
    <property type="entry name" value="Type I PLP-dependent aspartate aminotransferase-like (Major domain)"/>
    <property type="match status" value="1"/>
</dbReference>